<dbReference type="EMBL" id="JH767197">
    <property type="protein sequence ID" value="EQC28230.1"/>
    <property type="molecule type" value="Genomic_DNA"/>
</dbReference>
<name>T0Q468_SAPDV</name>
<evidence type="ECO:0000313" key="3">
    <source>
        <dbReference type="Proteomes" id="UP000030762"/>
    </source>
</evidence>
<dbReference type="OMA" id="IANHVEP"/>
<proteinExistence type="predicted"/>
<dbReference type="InterPro" id="IPR010721">
    <property type="entry name" value="UstE-like"/>
</dbReference>
<keyword evidence="1" id="KW-1133">Transmembrane helix</keyword>
<dbReference type="RefSeq" id="XP_008618379.1">
    <property type="nucleotide sequence ID" value="XM_008620157.1"/>
</dbReference>
<protein>
    <submittedName>
        <fullName evidence="2">Uncharacterized protein</fullName>
    </submittedName>
</protein>
<dbReference type="Proteomes" id="UP000030762">
    <property type="component" value="Unassembled WGS sequence"/>
</dbReference>
<dbReference type="Gene3D" id="1.20.120.1630">
    <property type="match status" value="1"/>
</dbReference>
<dbReference type="PROSITE" id="PS50244">
    <property type="entry name" value="S5A_REDUCTASE"/>
    <property type="match status" value="1"/>
</dbReference>
<feature type="transmembrane region" description="Helical" evidence="1">
    <location>
        <begin position="88"/>
        <end position="110"/>
    </location>
</feature>
<accession>T0Q468</accession>
<dbReference type="eggNOG" id="ENOG502RMDK">
    <property type="taxonomic scope" value="Eukaryota"/>
</dbReference>
<dbReference type="VEuPathDB" id="FungiDB:SDRG_14054"/>
<sequence>MQQCITDVYLRYVIPLKDYLMLDCLGGPRPVQVRKLLNAQKAATVVVLPLLMWYFGNWSTPAYLHLANHGTFGVFWVVKDVVTPDKVWAAYMTLPSALLGVLVLSADWAADYCIIANHVEPAPGLVGFCTALHTTGLTLLMCTDTQKYFVLRSSPGVLFTDGYVKWSRNPNFLGKLLVYLSYAVLADHWFPYAMLTFMTLFVMLSHMILKDISLAKKPGGEAYLARTGLLLPNVLGWLRTDVFPHTAANDAPVSPSVARSSFAEDTTCLATL</sequence>
<dbReference type="InParanoid" id="T0Q468"/>
<organism evidence="2 3">
    <name type="scientific">Saprolegnia diclina (strain VS20)</name>
    <dbReference type="NCBI Taxonomy" id="1156394"/>
    <lineage>
        <taxon>Eukaryota</taxon>
        <taxon>Sar</taxon>
        <taxon>Stramenopiles</taxon>
        <taxon>Oomycota</taxon>
        <taxon>Saprolegniomycetes</taxon>
        <taxon>Saprolegniales</taxon>
        <taxon>Saprolegniaceae</taxon>
        <taxon>Saprolegnia</taxon>
    </lineage>
</organism>
<dbReference type="OrthoDB" id="67965at2759"/>
<feature type="transmembrane region" description="Helical" evidence="1">
    <location>
        <begin position="189"/>
        <end position="209"/>
    </location>
</feature>
<dbReference type="GeneID" id="19954781"/>
<keyword evidence="1" id="KW-0472">Membrane</keyword>
<gene>
    <name evidence="2" type="ORF">SDRG_14054</name>
</gene>
<dbReference type="Pfam" id="PF06966">
    <property type="entry name" value="DUF1295"/>
    <property type="match status" value="1"/>
</dbReference>
<reference evidence="2 3" key="1">
    <citation type="submission" date="2012-04" db="EMBL/GenBank/DDBJ databases">
        <title>The Genome Sequence of Saprolegnia declina VS20.</title>
        <authorList>
            <consortium name="The Broad Institute Genome Sequencing Platform"/>
            <person name="Russ C."/>
            <person name="Nusbaum C."/>
            <person name="Tyler B."/>
            <person name="van West P."/>
            <person name="Dieguez-Uribeondo J."/>
            <person name="de Bruijn I."/>
            <person name="Tripathy S."/>
            <person name="Jiang R."/>
            <person name="Young S.K."/>
            <person name="Zeng Q."/>
            <person name="Gargeya S."/>
            <person name="Fitzgerald M."/>
            <person name="Haas B."/>
            <person name="Abouelleil A."/>
            <person name="Alvarado L."/>
            <person name="Arachchi H.M."/>
            <person name="Berlin A."/>
            <person name="Chapman S.B."/>
            <person name="Goldberg J."/>
            <person name="Griggs A."/>
            <person name="Gujja S."/>
            <person name="Hansen M."/>
            <person name="Howarth C."/>
            <person name="Imamovic A."/>
            <person name="Larimer J."/>
            <person name="McCowen C."/>
            <person name="Montmayeur A."/>
            <person name="Murphy C."/>
            <person name="Neiman D."/>
            <person name="Pearson M."/>
            <person name="Priest M."/>
            <person name="Roberts A."/>
            <person name="Saif S."/>
            <person name="Shea T."/>
            <person name="Sisk P."/>
            <person name="Sykes S."/>
            <person name="Wortman J."/>
            <person name="Nusbaum C."/>
            <person name="Birren B."/>
        </authorList>
    </citation>
    <scope>NUCLEOTIDE SEQUENCE [LARGE SCALE GENOMIC DNA]</scope>
    <source>
        <strain evidence="2 3">VS20</strain>
    </source>
</reference>
<keyword evidence="3" id="KW-1185">Reference proteome</keyword>
<evidence type="ECO:0000256" key="1">
    <source>
        <dbReference type="SAM" id="Phobius"/>
    </source>
</evidence>
<keyword evidence="1" id="KW-0812">Transmembrane</keyword>
<evidence type="ECO:0000313" key="2">
    <source>
        <dbReference type="EMBL" id="EQC28230.1"/>
    </source>
</evidence>
<feature type="transmembrane region" description="Helical" evidence="1">
    <location>
        <begin position="39"/>
        <end position="56"/>
    </location>
</feature>
<feature type="transmembrane region" description="Helical" evidence="1">
    <location>
        <begin position="122"/>
        <end position="141"/>
    </location>
</feature>
<dbReference type="AlphaFoldDB" id="T0Q468"/>